<dbReference type="AlphaFoldDB" id="A0A812RFY9"/>
<proteinExistence type="predicted"/>
<protein>
    <submittedName>
        <fullName evidence="1">Uncharacterized protein</fullName>
    </submittedName>
</protein>
<name>A0A812RFY9_9DINO</name>
<dbReference type="EMBL" id="CAJNDS010002329">
    <property type="protein sequence ID" value="CAE7435555.1"/>
    <property type="molecule type" value="Genomic_DNA"/>
</dbReference>
<gene>
    <name evidence="1" type="ORF">SNAT2548_LOCUS23658</name>
</gene>
<evidence type="ECO:0000313" key="2">
    <source>
        <dbReference type="Proteomes" id="UP000604046"/>
    </source>
</evidence>
<dbReference type="Proteomes" id="UP000604046">
    <property type="component" value="Unassembled WGS sequence"/>
</dbReference>
<evidence type="ECO:0000313" key="1">
    <source>
        <dbReference type="EMBL" id="CAE7435555.1"/>
    </source>
</evidence>
<accession>A0A812RFY9</accession>
<dbReference type="OrthoDB" id="409896at2759"/>
<organism evidence="1 2">
    <name type="scientific">Symbiodinium natans</name>
    <dbReference type="NCBI Taxonomy" id="878477"/>
    <lineage>
        <taxon>Eukaryota</taxon>
        <taxon>Sar</taxon>
        <taxon>Alveolata</taxon>
        <taxon>Dinophyceae</taxon>
        <taxon>Suessiales</taxon>
        <taxon>Symbiodiniaceae</taxon>
        <taxon>Symbiodinium</taxon>
    </lineage>
</organism>
<keyword evidence="2" id="KW-1185">Reference proteome</keyword>
<reference evidence="1" key="1">
    <citation type="submission" date="2021-02" db="EMBL/GenBank/DDBJ databases">
        <authorList>
            <person name="Dougan E. K."/>
            <person name="Rhodes N."/>
            <person name="Thang M."/>
            <person name="Chan C."/>
        </authorList>
    </citation>
    <scope>NUCLEOTIDE SEQUENCE</scope>
</reference>
<comment type="caution">
    <text evidence="1">The sequence shown here is derived from an EMBL/GenBank/DDBJ whole genome shotgun (WGS) entry which is preliminary data.</text>
</comment>
<sequence>MLAHAIAKLFTDFVICGMTLTNILADVNLAQLPRDLDVLEVFTVAKSVASAAEESGYRSDVFDYLNEDQHDVTGPKGFQQALALIMRVREGGLLVLAPECKTFSFACMAVTGRNRFCYGGDTTKPFVQKGNALARTAWMFFLVGVARGLHVCLENPSGSMLFSFLQSYVNRLSDGLQSLWPLTPRPTDLQSSSAVDPQLQAAFLADRPDMKVFYVDRCAYEDKRPTFKKKYKFLCSSQWFSAAVRTCSCSNGFHEKLMTEVVREDGTVSKTGTSHLTSSGFYPKALGLAIVQAWKQHCEAPPAARQTRLLPFDRDPKQMMLQTLGEILKTLGPLLLGQAEKPSKRSIGSVLQVLGSKF</sequence>